<sequence length="931" mass="102278">MSSTDLELLPSVLSTTSVNISRTSSAPSVLLTTIPGTPQANKENDAGPFENVELTASLDGIDAEGVETWSRLDSMCIVGPHDGDVYPGAERNSDRSVALNSSSVAVEKPFHKWMKTLNRRAVHRRIMEPNNGASSLSPANGHGFRLGRASHNRKSSSGSSTAFVTAMKSASVSLVGTSLFSQSRRNTARSSRGHSRADRSSGASIAHPRLSTDSTWAERPIVMDQAITERSLQRWRILEELIETEESYIGDVRFLMNVYITILASLPTLSPGLRSSINQNLTDIIQLHEELLGDLHRVVPHSEYSQLDVPAEVVKPERGSQGHRRWKSLDAVLEDKTSFPLLQSIPGMTTEPQVAAEVAKVFSKKMNRFFIYEEYGAKYELMIKDVASAHRTMPKWESYQKGLETLAAALGTGHNPGDLKKSLTIGDLLVKPIQRVCRYPLLFAELLKHTPVCDCPHSHMEIEATLVRLREATAEINRATDDSRIKDTLEKTWILQDRLVFPNQSIDAASKNQIRSLGHIQLCGALHICWQTKEGVDGQYMVALLYRDWLCLAVASRADQIYSVQACINITTAKVEDIDNGRGIQCHTAPYSWKLIFLCDHQLYEIIMTACTVREEQEWRSRLSHASGRDSQTLTQPIHVTLTTTQGTIARRISVHRATTVGPKTPLCQVILKNTSVVRDAPPSSSTASINRSMSLLTTNNRIPILAPPRGERARLVALLSDVWTRDVLPFPGITARSRSEYLVKASASSMMRKLSVASITGSFGRRSHSQSRSGSFHLRTGDNSGDEPAIAAAGLGGGRRQARSEPAPHRGSEGAAQPSALSSIPDEGYAQVESEWGIDVLRTVGHIVGDAAKRQRDEAEDGEVGGARPATPGNKRVKRTFSTLKKMGSEVCVSEDKENVYVSPKRSARWNKVGALRGEAVVRGIRSLFL</sequence>
<dbReference type="InterPro" id="IPR035899">
    <property type="entry name" value="DBL_dom_sf"/>
</dbReference>
<organism evidence="3 4">
    <name type="scientific">Coniochaeta ligniaria NRRL 30616</name>
    <dbReference type="NCBI Taxonomy" id="1408157"/>
    <lineage>
        <taxon>Eukaryota</taxon>
        <taxon>Fungi</taxon>
        <taxon>Dikarya</taxon>
        <taxon>Ascomycota</taxon>
        <taxon>Pezizomycotina</taxon>
        <taxon>Sordariomycetes</taxon>
        <taxon>Sordariomycetidae</taxon>
        <taxon>Coniochaetales</taxon>
        <taxon>Coniochaetaceae</taxon>
        <taxon>Coniochaeta</taxon>
    </lineage>
</organism>
<dbReference type="InParanoid" id="A0A1J7J3W4"/>
<feature type="compositionally biased region" description="Basic and acidic residues" evidence="1">
    <location>
        <begin position="803"/>
        <end position="813"/>
    </location>
</feature>
<dbReference type="GO" id="GO:0005737">
    <property type="term" value="C:cytoplasm"/>
    <property type="evidence" value="ECO:0007669"/>
    <property type="project" value="TreeGrafter"/>
</dbReference>
<reference evidence="3 4" key="1">
    <citation type="submission" date="2016-10" db="EMBL/GenBank/DDBJ databases">
        <title>Draft genome sequence of Coniochaeta ligniaria NRRL30616, a lignocellulolytic fungus for bioabatement of inhibitors in plant biomass hydrolysates.</title>
        <authorList>
            <consortium name="DOE Joint Genome Institute"/>
            <person name="Jimenez D.J."/>
            <person name="Hector R.E."/>
            <person name="Riley R."/>
            <person name="Sun H."/>
            <person name="Grigoriev I.V."/>
            <person name="Van Elsas J.D."/>
            <person name="Nichols N.N."/>
        </authorList>
    </citation>
    <scope>NUCLEOTIDE SEQUENCE [LARGE SCALE GENOMIC DNA]</scope>
    <source>
        <strain evidence="3 4">NRRL 30616</strain>
    </source>
</reference>
<proteinExistence type="predicted"/>
<dbReference type="EMBL" id="KV875093">
    <property type="protein sequence ID" value="OIW34783.1"/>
    <property type="molecule type" value="Genomic_DNA"/>
</dbReference>
<protein>
    <submittedName>
        <fullName evidence="3">Dbl homology domain-containing protein</fullName>
    </submittedName>
</protein>
<dbReference type="Gene3D" id="1.20.900.10">
    <property type="entry name" value="Dbl homology (DH) domain"/>
    <property type="match status" value="1"/>
</dbReference>
<name>A0A1J7J3W4_9PEZI</name>
<feature type="region of interest" description="Disordered" evidence="1">
    <location>
        <begin position="183"/>
        <end position="209"/>
    </location>
</feature>
<feature type="region of interest" description="Disordered" evidence="1">
    <location>
        <begin position="853"/>
        <end position="876"/>
    </location>
</feature>
<dbReference type="GO" id="GO:0005085">
    <property type="term" value="F:guanyl-nucleotide exchange factor activity"/>
    <property type="evidence" value="ECO:0007669"/>
    <property type="project" value="InterPro"/>
</dbReference>
<feature type="domain" description="DH" evidence="2">
    <location>
        <begin position="233"/>
        <end position="479"/>
    </location>
</feature>
<accession>A0A1J7J3W4</accession>
<dbReference type="AlphaFoldDB" id="A0A1J7J3W4"/>
<dbReference type="InterPro" id="IPR000219">
    <property type="entry name" value="DH_dom"/>
</dbReference>
<evidence type="ECO:0000256" key="1">
    <source>
        <dbReference type="SAM" id="MobiDB-lite"/>
    </source>
</evidence>
<evidence type="ECO:0000259" key="2">
    <source>
        <dbReference type="PROSITE" id="PS50010"/>
    </source>
</evidence>
<dbReference type="STRING" id="1408157.A0A1J7J3W4"/>
<dbReference type="PANTHER" id="PTHR45818">
    <property type="entry name" value="PROTEIN VAV"/>
    <property type="match status" value="1"/>
</dbReference>
<evidence type="ECO:0000313" key="4">
    <source>
        <dbReference type="Proteomes" id="UP000182658"/>
    </source>
</evidence>
<dbReference type="PROSITE" id="PS50010">
    <property type="entry name" value="DH_2"/>
    <property type="match status" value="1"/>
</dbReference>
<feature type="region of interest" description="Disordered" evidence="1">
    <location>
        <begin position="129"/>
        <end position="160"/>
    </location>
</feature>
<dbReference type="PANTHER" id="PTHR45818:SF3">
    <property type="entry name" value="PROTEIN VAV"/>
    <property type="match status" value="1"/>
</dbReference>
<dbReference type="Pfam" id="PF00621">
    <property type="entry name" value="RhoGEF"/>
    <property type="match status" value="1"/>
</dbReference>
<gene>
    <name evidence="3" type="ORF">CONLIGDRAFT_567897</name>
</gene>
<evidence type="ECO:0000313" key="3">
    <source>
        <dbReference type="EMBL" id="OIW34783.1"/>
    </source>
</evidence>
<keyword evidence="4" id="KW-1185">Reference proteome</keyword>
<feature type="region of interest" description="Disordered" evidence="1">
    <location>
        <begin position="760"/>
        <end position="827"/>
    </location>
</feature>
<dbReference type="Proteomes" id="UP000182658">
    <property type="component" value="Unassembled WGS sequence"/>
</dbReference>
<dbReference type="OrthoDB" id="8059989at2759"/>
<dbReference type="SMART" id="SM00325">
    <property type="entry name" value="RhoGEF"/>
    <property type="match status" value="1"/>
</dbReference>
<dbReference type="SUPFAM" id="SSF48065">
    <property type="entry name" value="DBL homology domain (DH-domain)"/>
    <property type="match status" value="1"/>
</dbReference>